<dbReference type="PANTHER" id="PTHR40469:SF2">
    <property type="entry name" value="GALACTOSE-BINDING DOMAIN-LIKE SUPERFAMILY PROTEIN"/>
    <property type="match status" value="1"/>
</dbReference>
<dbReference type="InterPro" id="IPR029010">
    <property type="entry name" value="ThuA-like"/>
</dbReference>
<evidence type="ECO:0000313" key="3">
    <source>
        <dbReference type="Proteomes" id="UP000664209"/>
    </source>
</evidence>
<dbReference type="InterPro" id="IPR029062">
    <property type="entry name" value="Class_I_gatase-like"/>
</dbReference>
<dbReference type="PANTHER" id="PTHR40469">
    <property type="entry name" value="SECRETED GLYCOSYL HYDROLASE"/>
    <property type="match status" value="1"/>
</dbReference>
<dbReference type="Pfam" id="PF06283">
    <property type="entry name" value="ThuA"/>
    <property type="match status" value="1"/>
</dbReference>
<dbReference type="SUPFAM" id="SSF52317">
    <property type="entry name" value="Class I glutamine amidotransferase-like"/>
    <property type="match status" value="1"/>
</dbReference>
<comment type="caution">
    <text evidence="2">The sequence shown here is derived from an EMBL/GenBank/DDBJ whole genome shotgun (WGS) entry which is preliminary data.</text>
</comment>
<keyword evidence="3" id="KW-1185">Reference proteome</keyword>
<name>A0A939LNN4_9CELL</name>
<dbReference type="Proteomes" id="UP000664209">
    <property type="component" value="Unassembled WGS sequence"/>
</dbReference>
<reference evidence="2" key="1">
    <citation type="submission" date="2021-03" db="EMBL/GenBank/DDBJ databases">
        <title>Actinotalea soli sp. nov., isolated from soil.</title>
        <authorList>
            <person name="Ping W."/>
            <person name="Zhang J."/>
        </authorList>
    </citation>
    <scope>NUCLEOTIDE SEQUENCE</scope>
    <source>
        <strain evidence="2">BY-33</strain>
    </source>
</reference>
<dbReference type="RefSeq" id="WP_208054865.1">
    <property type="nucleotide sequence ID" value="NZ_JAGEMK010000002.1"/>
</dbReference>
<protein>
    <submittedName>
        <fullName evidence="2">ThuA domain-containing protein</fullName>
    </submittedName>
</protein>
<accession>A0A939LNN4</accession>
<dbReference type="EMBL" id="JAGEMK010000002">
    <property type="protein sequence ID" value="MBO1751186.1"/>
    <property type="molecule type" value="Genomic_DNA"/>
</dbReference>
<organism evidence="2 3">
    <name type="scientific">Actinotalea soli</name>
    <dbReference type="NCBI Taxonomy" id="2819234"/>
    <lineage>
        <taxon>Bacteria</taxon>
        <taxon>Bacillati</taxon>
        <taxon>Actinomycetota</taxon>
        <taxon>Actinomycetes</taxon>
        <taxon>Micrococcales</taxon>
        <taxon>Cellulomonadaceae</taxon>
        <taxon>Actinotalea</taxon>
    </lineage>
</organism>
<evidence type="ECO:0000259" key="1">
    <source>
        <dbReference type="Pfam" id="PF06283"/>
    </source>
</evidence>
<sequence length="217" mass="23995">MNRALLFTATTGYRHDSIERGAAVLSALLTDLGLEVDHTEDPDVFTPIDLTRYRLVLWLSVSGDVLSPAQRSCLARWLADGGAWLGVHAAATAEPTWPEFERIAGARFLQHPEIQDATVDVVEPTHPSTAHLPARWSWTDEWYDFVAHPSEDHTVLLTVDESTYEGGTMGEKHPIAWSGRYGTGRTWYTALGHAAESYEDEAFVAHLRGGVDSVLEP</sequence>
<gene>
    <name evidence="2" type="ORF">J4G33_05155</name>
</gene>
<feature type="domain" description="ThuA-like" evidence="1">
    <location>
        <begin position="3"/>
        <end position="211"/>
    </location>
</feature>
<proteinExistence type="predicted"/>
<dbReference type="Gene3D" id="3.40.50.880">
    <property type="match status" value="1"/>
</dbReference>
<dbReference type="AlphaFoldDB" id="A0A939LNN4"/>
<evidence type="ECO:0000313" key="2">
    <source>
        <dbReference type="EMBL" id="MBO1751186.1"/>
    </source>
</evidence>